<dbReference type="PROSITE" id="PS00383">
    <property type="entry name" value="TYR_PHOSPHATASE_1"/>
    <property type="match status" value="1"/>
</dbReference>
<keyword evidence="4" id="KW-1185">Reference proteome</keyword>
<accession>A0A7W7WBL6</accession>
<evidence type="ECO:0000259" key="2">
    <source>
        <dbReference type="PROSITE" id="PS50056"/>
    </source>
</evidence>
<dbReference type="GO" id="GO:0004725">
    <property type="term" value="F:protein tyrosine phosphatase activity"/>
    <property type="evidence" value="ECO:0007669"/>
    <property type="project" value="UniProtKB-EC"/>
</dbReference>
<evidence type="ECO:0000256" key="1">
    <source>
        <dbReference type="ARBA" id="ARBA00009580"/>
    </source>
</evidence>
<evidence type="ECO:0000313" key="3">
    <source>
        <dbReference type="EMBL" id="MBB4941682.1"/>
    </source>
</evidence>
<dbReference type="PROSITE" id="PS50056">
    <property type="entry name" value="TYR_PHOSPHATASE_2"/>
    <property type="match status" value="1"/>
</dbReference>
<dbReference type="Gene3D" id="3.90.190.10">
    <property type="entry name" value="Protein tyrosine phosphatase superfamily"/>
    <property type="match status" value="1"/>
</dbReference>
<dbReference type="PANTHER" id="PTHR31126">
    <property type="entry name" value="TYROSINE-PROTEIN PHOSPHATASE"/>
    <property type="match status" value="1"/>
</dbReference>
<gene>
    <name evidence="3" type="ORF">FHR32_006059</name>
</gene>
<name>A0A7W7WBL6_9ACTN</name>
<dbReference type="AlphaFoldDB" id="A0A7W7WBL6"/>
<dbReference type="RefSeq" id="WP_221466259.1">
    <property type="nucleotide sequence ID" value="NZ_BAABEK010000131.1"/>
</dbReference>
<feature type="domain" description="Tyrosine specific protein phosphatases" evidence="2">
    <location>
        <begin position="176"/>
        <end position="239"/>
    </location>
</feature>
<proteinExistence type="inferred from homology"/>
<sequence>MTSVWRFLIGPPLRVREVSKEQITPAEGLSALSLDALTSVAYGPEACRGRGREVGRPRRVSRVRRHIAFERLHNFRDLGGYRTEDGRTVRWGRLYRSDSLSKLRGEDWSRFLDLGVRTVIDLRYPWEIAAKGRVPHDDGLAYHNLSIEHRPYDQAGLSSDIETARFLADRYAEVALDGVGELRQALEVIASDDSAPLVIHCASGKDRTGMLAALVLSLLGVDEDTVIADFALTGLATDRLIADWHAVNPGRTLTWPGYGQAPAEIMRLFLADLAIDHGSVRDYAVTQLGVDDELIVALRGHLLSA</sequence>
<dbReference type="InterPro" id="IPR000387">
    <property type="entry name" value="Tyr_Pase_dom"/>
</dbReference>
<dbReference type="SUPFAM" id="SSF52799">
    <property type="entry name" value="(Phosphotyrosine protein) phosphatases II"/>
    <property type="match status" value="1"/>
</dbReference>
<dbReference type="EMBL" id="JACHJU010000002">
    <property type="protein sequence ID" value="MBB4941682.1"/>
    <property type="molecule type" value="Genomic_DNA"/>
</dbReference>
<reference evidence="3 4" key="1">
    <citation type="submission" date="2020-08" db="EMBL/GenBank/DDBJ databases">
        <title>Sequencing the genomes of 1000 actinobacteria strains.</title>
        <authorList>
            <person name="Klenk H.-P."/>
        </authorList>
    </citation>
    <scope>NUCLEOTIDE SEQUENCE [LARGE SCALE GENOMIC DNA]</scope>
    <source>
        <strain evidence="3 4">DSM 43023</strain>
    </source>
</reference>
<dbReference type="InterPro" id="IPR016130">
    <property type="entry name" value="Tyr_Pase_AS"/>
</dbReference>
<dbReference type="EC" id="3.1.3.48" evidence="3"/>
<organism evidence="3 4">
    <name type="scientific">Streptosporangium album</name>
    <dbReference type="NCBI Taxonomy" id="47479"/>
    <lineage>
        <taxon>Bacteria</taxon>
        <taxon>Bacillati</taxon>
        <taxon>Actinomycetota</taxon>
        <taxon>Actinomycetes</taxon>
        <taxon>Streptosporangiales</taxon>
        <taxon>Streptosporangiaceae</taxon>
        <taxon>Streptosporangium</taxon>
    </lineage>
</organism>
<comment type="caution">
    <text evidence="3">The sequence shown here is derived from an EMBL/GenBank/DDBJ whole genome shotgun (WGS) entry which is preliminary data.</text>
</comment>
<evidence type="ECO:0000313" key="4">
    <source>
        <dbReference type="Proteomes" id="UP000534286"/>
    </source>
</evidence>
<protein>
    <submittedName>
        <fullName evidence="3">Protein-tyrosine phosphatase</fullName>
        <ecNumber evidence="3">3.1.3.48</ecNumber>
    </submittedName>
</protein>
<comment type="similarity">
    <text evidence="1">Belongs to the protein-tyrosine phosphatase family.</text>
</comment>
<dbReference type="Pfam" id="PF13350">
    <property type="entry name" value="Y_phosphatase3"/>
    <property type="match status" value="1"/>
</dbReference>
<dbReference type="PANTHER" id="PTHR31126:SF1">
    <property type="entry name" value="TYROSINE SPECIFIC PROTEIN PHOSPHATASES DOMAIN-CONTAINING PROTEIN"/>
    <property type="match status" value="1"/>
</dbReference>
<keyword evidence="3" id="KW-0378">Hydrolase</keyword>
<dbReference type="InterPro" id="IPR026893">
    <property type="entry name" value="Tyr/Ser_Pase_IphP-type"/>
</dbReference>
<dbReference type="Proteomes" id="UP000534286">
    <property type="component" value="Unassembled WGS sequence"/>
</dbReference>
<dbReference type="InterPro" id="IPR029021">
    <property type="entry name" value="Prot-tyrosine_phosphatase-like"/>
</dbReference>